<evidence type="ECO:0000313" key="4">
    <source>
        <dbReference type="RefSeq" id="XP_002737040.1"/>
    </source>
</evidence>
<dbReference type="InterPro" id="IPR042095">
    <property type="entry name" value="SUMF_sf"/>
</dbReference>
<evidence type="ECO:0000256" key="1">
    <source>
        <dbReference type="ARBA" id="ARBA00005310"/>
    </source>
</evidence>
<organism evidence="3 4">
    <name type="scientific">Saccoglossus kowalevskii</name>
    <name type="common">Acorn worm</name>
    <dbReference type="NCBI Taxonomy" id="10224"/>
    <lineage>
        <taxon>Eukaryota</taxon>
        <taxon>Metazoa</taxon>
        <taxon>Hemichordata</taxon>
        <taxon>Enteropneusta</taxon>
        <taxon>Harrimaniidae</taxon>
        <taxon>Saccoglossus</taxon>
    </lineage>
</organism>
<name>A0ABM0GTI6_SACKO</name>
<evidence type="ECO:0000313" key="3">
    <source>
        <dbReference type="Proteomes" id="UP000694865"/>
    </source>
</evidence>
<sequence length="340" mass="38789">MRVLLLQSKSMAAWTDVFRVALVFVFVIISTECKTGKDTLTDADLKKFEEMVELKGGKFIMGTDEPNARDGEGPSRKVTVKPFKIMRYPVTNAAFRKFVKAKKFKTEAERFQWSFVFDAFVSEEVKANITDRIPNTPWWVPVPRAYWRQPEGQGSTITKRLNWPALHISANDAKQYCEWNGWRLPTEPEWEYAARGGLESKRYPWGASFDNKRLNTWQGKFPEENTKEDGYHGSSPVDAFEPQNDYGMYDMVGNIWEWTSTKFKSQNQGQAVEIPMLVLRGGSYIDTKDGEFNHIVRVTTRMGNTADASSDNLGFRCASDVERVGKAADAVNAKKENVEL</sequence>
<dbReference type="Pfam" id="PF03781">
    <property type="entry name" value="FGE-sulfatase"/>
    <property type="match status" value="1"/>
</dbReference>
<accession>A0ABM0GTI6</accession>
<dbReference type="Gene3D" id="3.90.1580.10">
    <property type="entry name" value="paralog of FGE (formylglycine-generating enzyme)"/>
    <property type="match status" value="1"/>
</dbReference>
<dbReference type="InterPro" id="IPR051043">
    <property type="entry name" value="Sulfatase_Mod_Factor_Kinase"/>
</dbReference>
<comment type="similarity">
    <text evidence="1">Belongs to the sulfatase-modifying factor family.</text>
</comment>
<gene>
    <name evidence="4" type="primary">LOC100368379</name>
</gene>
<reference evidence="4" key="1">
    <citation type="submission" date="2025-08" db="UniProtKB">
        <authorList>
            <consortium name="RefSeq"/>
        </authorList>
    </citation>
    <scope>IDENTIFICATION</scope>
    <source>
        <tissue evidence="4">Testes</tissue>
    </source>
</reference>
<dbReference type="GeneID" id="100368379"/>
<protein>
    <submittedName>
        <fullName evidence="4">Sulfatase-modifying factor 2-like</fullName>
    </submittedName>
</protein>
<dbReference type="InterPro" id="IPR016187">
    <property type="entry name" value="CTDL_fold"/>
</dbReference>
<keyword evidence="3" id="KW-1185">Reference proteome</keyword>
<dbReference type="PANTHER" id="PTHR23150:SF33">
    <property type="entry name" value="INACTIVE C-ALPHA-FORMYLGLYCINE-GENERATING ENZYME 2"/>
    <property type="match status" value="1"/>
</dbReference>
<dbReference type="InterPro" id="IPR005532">
    <property type="entry name" value="SUMF_dom"/>
</dbReference>
<evidence type="ECO:0000259" key="2">
    <source>
        <dbReference type="Pfam" id="PF03781"/>
    </source>
</evidence>
<feature type="domain" description="Sulfatase-modifying factor enzyme-like" evidence="2">
    <location>
        <begin position="49"/>
        <end position="318"/>
    </location>
</feature>
<dbReference type="RefSeq" id="XP_002737040.1">
    <property type="nucleotide sequence ID" value="XM_002736994.2"/>
</dbReference>
<dbReference type="Proteomes" id="UP000694865">
    <property type="component" value="Unplaced"/>
</dbReference>
<proteinExistence type="inferred from homology"/>
<dbReference type="SUPFAM" id="SSF56436">
    <property type="entry name" value="C-type lectin-like"/>
    <property type="match status" value="1"/>
</dbReference>
<dbReference type="PANTHER" id="PTHR23150">
    <property type="entry name" value="SULFATASE MODIFYING FACTOR 1, 2"/>
    <property type="match status" value="1"/>
</dbReference>